<reference evidence="1 2" key="1">
    <citation type="submission" date="2022-06" db="EMBL/GenBank/DDBJ databases">
        <title>Janthinobacterium kumbetensis sp. nov., isolated from spring water in Turkey.</title>
        <authorList>
            <person name="Inan Bektas K."/>
            <person name="Belduz A.A."/>
            <person name="Canakci S."/>
            <person name="Nalcaoglu A."/>
            <person name="Ceylan E."/>
            <person name="Kati H."/>
        </authorList>
    </citation>
    <scope>NUCLEOTIDE SEQUENCE [LARGE SCALE GENOMIC DNA]</scope>
    <source>
        <strain evidence="1 2">GK</strain>
    </source>
</reference>
<evidence type="ECO:0000313" key="1">
    <source>
        <dbReference type="EMBL" id="MCM2564553.1"/>
    </source>
</evidence>
<name>A0ABT0WL28_9BURK</name>
<sequence length="257" mass="28298">MTMTARPHIQLPDAGKVRCSLDKVAKHDNLVSEMSAAFIRGVNMTAHLTHSTLAPDLQEWTDRDLRTVEQFSQLVCAQLDMLAHGPERERLIDLATRALNAARASLVPTPPSILLQLPASKLKVSEVIGQGWVELSQASLYRAVESQRFYCVTPKGRSIGKEFPAWQFVQPVPELIAPVLAILAGQPSSEIHAFWISSADELNELSPAEMLAGKSFETRPAVHPSQQALLDLPASERLRKVMASAKWQHRGMADIIG</sequence>
<proteinExistence type="predicted"/>
<evidence type="ECO:0000313" key="2">
    <source>
        <dbReference type="Proteomes" id="UP001202243"/>
    </source>
</evidence>
<protein>
    <submittedName>
        <fullName evidence="1">Uncharacterized protein</fullName>
    </submittedName>
</protein>
<dbReference type="RefSeq" id="WP_251348516.1">
    <property type="nucleotide sequence ID" value="NZ_JAMQGR010000001.1"/>
</dbReference>
<organism evidence="1 2">
    <name type="scientific">Janthinobacterium kumbetense</name>
    <dbReference type="NCBI Taxonomy" id="2950280"/>
    <lineage>
        <taxon>Bacteria</taxon>
        <taxon>Pseudomonadati</taxon>
        <taxon>Pseudomonadota</taxon>
        <taxon>Betaproteobacteria</taxon>
        <taxon>Burkholderiales</taxon>
        <taxon>Oxalobacteraceae</taxon>
        <taxon>Janthinobacterium</taxon>
    </lineage>
</organism>
<gene>
    <name evidence="1" type="ORF">NCG91_03020</name>
</gene>
<dbReference type="Proteomes" id="UP001202243">
    <property type="component" value="Unassembled WGS sequence"/>
</dbReference>
<accession>A0ABT0WL28</accession>
<keyword evidence="2" id="KW-1185">Reference proteome</keyword>
<comment type="caution">
    <text evidence="1">The sequence shown here is derived from an EMBL/GenBank/DDBJ whole genome shotgun (WGS) entry which is preliminary data.</text>
</comment>
<dbReference type="EMBL" id="JAMQGR010000001">
    <property type="protein sequence ID" value="MCM2564553.1"/>
    <property type="molecule type" value="Genomic_DNA"/>
</dbReference>